<feature type="domain" description="Acyl-CoA dehydrogenase/oxidase C-terminal" evidence="7">
    <location>
        <begin position="222"/>
        <end position="356"/>
    </location>
</feature>
<dbReference type="GO" id="GO:0043958">
    <property type="term" value="F:acryloyl-CoA reductase (NADH) activity"/>
    <property type="evidence" value="ECO:0007669"/>
    <property type="project" value="UniProtKB-EC"/>
</dbReference>
<dbReference type="PANTHER" id="PTHR43884">
    <property type="entry name" value="ACYL-COA DEHYDROGENASE"/>
    <property type="match status" value="1"/>
</dbReference>
<dbReference type="EC" id="1.3.1.95" evidence="10"/>
<evidence type="ECO:0000313" key="10">
    <source>
        <dbReference type="EMBL" id="AZG45477.1"/>
    </source>
</evidence>
<name>A0A3G8JK63_9ACTN</name>
<dbReference type="CDD" id="cd00567">
    <property type="entry name" value="ACAD"/>
    <property type="match status" value="1"/>
</dbReference>
<dbReference type="InterPro" id="IPR046373">
    <property type="entry name" value="Acyl-CoA_Oxase/DH_mid-dom_sf"/>
</dbReference>
<evidence type="ECO:0000256" key="6">
    <source>
        <dbReference type="RuleBase" id="RU362125"/>
    </source>
</evidence>
<dbReference type="GO" id="GO:0050660">
    <property type="term" value="F:flavin adenine dinucleotide binding"/>
    <property type="evidence" value="ECO:0007669"/>
    <property type="project" value="InterPro"/>
</dbReference>
<evidence type="ECO:0000259" key="7">
    <source>
        <dbReference type="Pfam" id="PF00441"/>
    </source>
</evidence>
<evidence type="ECO:0000256" key="4">
    <source>
        <dbReference type="ARBA" id="ARBA00022827"/>
    </source>
</evidence>
<dbReference type="InterPro" id="IPR009100">
    <property type="entry name" value="AcylCoA_DH/oxidase_NM_dom_sf"/>
</dbReference>
<dbReference type="RefSeq" id="WP_124708175.1">
    <property type="nucleotide sequence ID" value="NZ_CP033972.1"/>
</dbReference>
<dbReference type="InterPro" id="IPR006091">
    <property type="entry name" value="Acyl-CoA_Oxase/DH_mid-dom"/>
</dbReference>
<keyword evidence="11" id="KW-1185">Reference proteome</keyword>
<reference evidence="10 11" key="1">
    <citation type="submission" date="2018-11" db="EMBL/GenBank/DDBJ databases">
        <title>Gordonia insulae sp. nov., isolated from an island soil.</title>
        <authorList>
            <person name="Kim Y.S."/>
            <person name="Kim S.B."/>
        </authorList>
    </citation>
    <scope>NUCLEOTIDE SEQUENCE [LARGE SCALE GENOMIC DNA]</scope>
    <source>
        <strain evidence="10 11">MMS17-SY073</strain>
    </source>
</reference>
<feature type="domain" description="Acyl-CoA oxidase/dehydrogenase middle" evidence="8">
    <location>
        <begin position="123"/>
        <end position="207"/>
    </location>
</feature>
<dbReference type="AlphaFoldDB" id="A0A3G8JK63"/>
<dbReference type="Gene3D" id="2.40.110.10">
    <property type="entry name" value="Butyryl-CoA Dehydrogenase, subunit A, domain 2"/>
    <property type="match status" value="1"/>
</dbReference>
<dbReference type="Gene3D" id="1.10.540.10">
    <property type="entry name" value="Acyl-CoA dehydrogenase/oxidase, N-terminal domain"/>
    <property type="match status" value="1"/>
</dbReference>
<evidence type="ECO:0000256" key="2">
    <source>
        <dbReference type="ARBA" id="ARBA00009347"/>
    </source>
</evidence>
<protein>
    <submittedName>
        <fullName evidence="10">Acryloyl-CoA reductase (NADH)</fullName>
        <ecNumber evidence="10">1.3.1.95</ecNumber>
    </submittedName>
</protein>
<dbReference type="EMBL" id="CP033972">
    <property type="protein sequence ID" value="AZG45477.1"/>
    <property type="molecule type" value="Genomic_DNA"/>
</dbReference>
<dbReference type="Pfam" id="PF02770">
    <property type="entry name" value="Acyl-CoA_dh_M"/>
    <property type="match status" value="1"/>
</dbReference>
<dbReference type="InterPro" id="IPR037069">
    <property type="entry name" value="AcylCoA_DH/ox_N_sf"/>
</dbReference>
<accession>A0A3G8JK63</accession>
<dbReference type="InterPro" id="IPR009075">
    <property type="entry name" value="AcylCo_DH/oxidase_C"/>
</dbReference>
<dbReference type="PANTHER" id="PTHR43884:SF20">
    <property type="entry name" value="ACYL-COA DEHYDROGENASE FADE28"/>
    <property type="match status" value="1"/>
</dbReference>
<dbReference type="KEGG" id="gom:D7316_02073"/>
<dbReference type="GO" id="GO:0003995">
    <property type="term" value="F:acyl-CoA dehydrogenase activity"/>
    <property type="evidence" value="ECO:0007669"/>
    <property type="project" value="TreeGrafter"/>
</dbReference>
<keyword evidence="4 6" id="KW-0274">FAD</keyword>
<dbReference type="SUPFAM" id="SSF56645">
    <property type="entry name" value="Acyl-CoA dehydrogenase NM domain-like"/>
    <property type="match status" value="1"/>
</dbReference>
<proteinExistence type="inferred from homology"/>
<dbReference type="InterPro" id="IPR013786">
    <property type="entry name" value="AcylCoA_DH/ox_N"/>
</dbReference>
<gene>
    <name evidence="10" type="primary">acrC_5</name>
    <name evidence="10" type="ORF">D7316_02073</name>
</gene>
<keyword evidence="3 6" id="KW-0285">Flavoprotein</keyword>
<dbReference type="Gene3D" id="1.20.140.10">
    <property type="entry name" value="Butyryl-CoA Dehydrogenase, subunit A, domain 3"/>
    <property type="match status" value="1"/>
</dbReference>
<dbReference type="Pfam" id="PF02771">
    <property type="entry name" value="Acyl-CoA_dh_N"/>
    <property type="match status" value="1"/>
</dbReference>
<evidence type="ECO:0000259" key="9">
    <source>
        <dbReference type="Pfam" id="PF02771"/>
    </source>
</evidence>
<comment type="similarity">
    <text evidence="2 6">Belongs to the acyl-CoA dehydrogenase family.</text>
</comment>
<comment type="cofactor">
    <cofactor evidence="1 6">
        <name>FAD</name>
        <dbReference type="ChEBI" id="CHEBI:57692"/>
    </cofactor>
</comment>
<evidence type="ECO:0000256" key="1">
    <source>
        <dbReference type="ARBA" id="ARBA00001974"/>
    </source>
</evidence>
<dbReference type="InterPro" id="IPR036250">
    <property type="entry name" value="AcylCo_DH-like_C"/>
</dbReference>
<dbReference type="SUPFAM" id="SSF47203">
    <property type="entry name" value="Acyl-CoA dehydrogenase C-terminal domain-like"/>
    <property type="match status" value="1"/>
</dbReference>
<feature type="domain" description="Acyl-CoA dehydrogenase/oxidase N-terminal" evidence="9">
    <location>
        <begin position="8"/>
        <end position="117"/>
    </location>
</feature>
<evidence type="ECO:0000256" key="5">
    <source>
        <dbReference type="ARBA" id="ARBA00023002"/>
    </source>
</evidence>
<evidence type="ECO:0000259" key="8">
    <source>
        <dbReference type="Pfam" id="PF02770"/>
    </source>
</evidence>
<sequence>MTVTTLQELAELRASVRKFLETRLPESRVRELIETTTAFDAEIWMEMSSGLGLQGLAIPERFGGEGYGLREVAVVFEEMGRTLAPTPYFAAFVAAQTLLDSGDDAACARYLPALTDGSKLATVAAAERDGSWDAAVIRTRAELKADQTWELTGKKFWVPNAETADVIFVFARTTAGPTLFAVERSDKSVQVEAMRVLDGTRPLATVDLDATPAVLIGRQGGGGRLLSRVLDVAGLALASEQVGLAQRCLEMSTMYAKTRVQFGRPVGTFQAVKHICAEMLAQLEMARAATTVAVRASEQNTAESAVTAAAAHITASAAAMFVAKETIQVHGGIGFTWDHPAHLYFRRAKASEMLLGGPALSHERLLERLGI</sequence>
<evidence type="ECO:0000256" key="3">
    <source>
        <dbReference type="ARBA" id="ARBA00022630"/>
    </source>
</evidence>
<evidence type="ECO:0000313" key="11">
    <source>
        <dbReference type="Proteomes" id="UP000271469"/>
    </source>
</evidence>
<dbReference type="Proteomes" id="UP000271469">
    <property type="component" value="Chromosome"/>
</dbReference>
<dbReference type="Pfam" id="PF00441">
    <property type="entry name" value="Acyl-CoA_dh_1"/>
    <property type="match status" value="1"/>
</dbReference>
<dbReference type="OrthoDB" id="8677713at2"/>
<keyword evidence="5 6" id="KW-0560">Oxidoreductase</keyword>
<organism evidence="10 11">
    <name type="scientific">Gordonia insulae</name>
    <dbReference type="NCBI Taxonomy" id="2420509"/>
    <lineage>
        <taxon>Bacteria</taxon>
        <taxon>Bacillati</taxon>
        <taxon>Actinomycetota</taxon>
        <taxon>Actinomycetes</taxon>
        <taxon>Mycobacteriales</taxon>
        <taxon>Gordoniaceae</taxon>
        <taxon>Gordonia</taxon>
    </lineage>
</organism>